<name>A0A0D1LVQ5_9LACO</name>
<keyword evidence="1 5" id="KW-0808">Transferase</keyword>
<dbReference type="KEGG" id="wcb:AO080_02535"/>
<evidence type="ECO:0000313" key="5">
    <source>
        <dbReference type="EMBL" id="KIU22627.1"/>
    </source>
</evidence>
<proteinExistence type="predicted"/>
<keyword evidence="2" id="KW-0012">Acyltransferase</keyword>
<reference evidence="6 9" key="3">
    <citation type="submission" date="2019-07" db="EMBL/GenBank/DDBJ databases">
        <title>Genome sequence of Weissella cibaria GK1.</title>
        <authorList>
            <person name="Choi H.-J."/>
        </authorList>
    </citation>
    <scope>NUCLEOTIDE SEQUENCE [LARGE SCALE GENOMIC DNA]</scope>
    <source>
        <strain evidence="6 9">GK1</strain>
    </source>
</reference>
<reference evidence="4 8" key="2">
    <citation type="submission" date="2017-04" db="EMBL/GenBank/DDBJ databases">
        <title>Weissella cibaria strain m2 complete genome.</title>
        <authorList>
            <person name="Pan Q."/>
            <person name="Tan M."/>
            <person name="Yao F."/>
            <person name="Su S."/>
        </authorList>
    </citation>
    <scope>NUCLEOTIDE SEQUENCE [LARGE SCALE GENOMIC DNA]</scope>
    <source>
        <strain evidence="4 8">M2</strain>
    </source>
</reference>
<evidence type="ECO:0000256" key="2">
    <source>
        <dbReference type="ARBA" id="ARBA00023315"/>
    </source>
</evidence>
<evidence type="ECO:0000313" key="8">
    <source>
        <dbReference type="Proteomes" id="UP000244870"/>
    </source>
</evidence>
<dbReference type="PATRIC" id="fig|137591.25.peg.130"/>
<dbReference type="Gene3D" id="3.40.630.30">
    <property type="match status" value="1"/>
</dbReference>
<feature type="domain" description="N-acetyltransferase" evidence="3">
    <location>
        <begin position="2"/>
        <end position="190"/>
    </location>
</feature>
<protein>
    <submittedName>
        <fullName evidence="6">GNAT family N-acetyltransferase</fullName>
    </submittedName>
    <submittedName>
        <fullName evidence="5">Putative acetyltransferase</fullName>
    </submittedName>
</protein>
<keyword evidence="7" id="KW-1185">Reference proteome</keyword>
<dbReference type="OrthoDB" id="5319888at2"/>
<organism evidence="5 7">
    <name type="scientific">Weissella cibaria</name>
    <dbReference type="NCBI Taxonomy" id="137591"/>
    <lineage>
        <taxon>Bacteria</taxon>
        <taxon>Bacillati</taxon>
        <taxon>Bacillota</taxon>
        <taxon>Bacilli</taxon>
        <taxon>Lactobacillales</taxon>
        <taxon>Lactobacillaceae</taxon>
        <taxon>Weissella</taxon>
    </lineage>
</organism>
<evidence type="ECO:0000259" key="3">
    <source>
        <dbReference type="PROSITE" id="PS51186"/>
    </source>
</evidence>
<evidence type="ECO:0000256" key="1">
    <source>
        <dbReference type="ARBA" id="ARBA00022679"/>
    </source>
</evidence>
<dbReference type="InterPro" id="IPR016181">
    <property type="entry name" value="Acyl_CoA_acyltransferase"/>
</dbReference>
<sequence>MITIRPATVADTATIVHLEMTIIDQMEIPMVAKLGRDNIEQLLHDSALADDTARYSHTHATVAELGGAIVGVAFGYPSASEPHLDLTMQRLLAERFGELAELFPDVETLPNEWYLDSISVAESARGKGVGTQLLAALPEVVAAQGETVIGLNVDDGNPKARALYEREGFVAVGELMIGAHHYTHMQRDLS</sequence>
<dbReference type="Pfam" id="PF00583">
    <property type="entry name" value="Acetyltransf_1"/>
    <property type="match status" value="1"/>
</dbReference>
<dbReference type="PANTHER" id="PTHR43877">
    <property type="entry name" value="AMINOALKYLPHOSPHONATE N-ACETYLTRANSFERASE-RELATED-RELATED"/>
    <property type="match status" value="1"/>
</dbReference>
<dbReference type="GO" id="GO:0016747">
    <property type="term" value="F:acyltransferase activity, transferring groups other than amino-acyl groups"/>
    <property type="evidence" value="ECO:0007669"/>
    <property type="project" value="InterPro"/>
</dbReference>
<gene>
    <name evidence="4" type="ORF">B6254_2360</name>
    <name evidence="6" type="ORF">FO435_11330</name>
    <name evidence="5" type="ORF">QX99_00131</name>
</gene>
<dbReference type="Proteomes" id="UP000320012">
    <property type="component" value="Unassembled WGS sequence"/>
</dbReference>
<dbReference type="EMBL" id="VNHC01000002">
    <property type="protein sequence ID" value="TVV28424.1"/>
    <property type="molecule type" value="Genomic_DNA"/>
</dbReference>
<dbReference type="STRING" id="137591.AO080_02535"/>
<evidence type="ECO:0000313" key="4">
    <source>
        <dbReference type="EMBL" id="AWF96706.1"/>
    </source>
</evidence>
<accession>A0A0D1LVQ5</accession>
<evidence type="ECO:0000313" key="6">
    <source>
        <dbReference type="EMBL" id="TVV28424.1"/>
    </source>
</evidence>
<dbReference type="RefSeq" id="WP_043707883.1">
    <property type="nucleotide sequence ID" value="NZ_CP012873.1"/>
</dbReference>
<evidence type="ECO:0000313" key="9">
    <source>
        <dbReference type="Proteomes" id="UP000320012"/>
    </source>
</evidence>
<reference evidence="5 7" key="1">
    <citation type="journal article" date="2015" name="Microbiology (Mosc.)">
        <title>Genomics of the Weissella cibaria species with an examination of its metabolic traits.</title>
        <authorList>
            <person name="Lynch K.M."/>
            <person name="Lucid A."/>
            <person name="Arendt E.K."/>
            <person name="Sleator R.D."/>
            <person name="Lucey B."/>
            <person name="Coffey A."/>
        </authorList>
    </citation>
    <scope>NUCLEOTIDE SEQUENCE [LARGE SCALE GENOMIC DNA]</scope>
    <source>
        <strain evidence="5 7">MG1</strain>
    </source>
</reference>
<dbReference type="PROSITE" id="PS51186">
    <property type="entry name" value="GNAT"/>
    <property type="match status" value="1"/>
</dbReference>
<dbReference type="InterPro" id="IPR050832">
    <property type="entry name" value="Bact_Acetyltransf"/>
</dbReference>
<dbReference type="PANTHER" id="PTHR43877:SF1">
    <property type="entry name" value="ACETYLTRANSFERASE"/>
    <property type="match status" value="1"/>
</dbReference>
<dbReference type="AlphaFoldDB" id="A0A0D1LVQ5"/>
<dbReference type="Proteomes" id="UP000244870">
    <property type="component" value="Chromosome"/>
</dbReference>
<dbReference type="eggNOG" id="COG0456">
    <property type="taxonomic scope" value="Bacteria"/>
</dbReference>
<dbReference type="CDD" id="cd04301">
    <property type="entry name" value="NAT_SF"/>
    <property type="match status" value="1"/>
</dbReference>
<dbReference type="Proteomes" id="UP000032287">
    <property type="component" value="Unassembled WGS sequence"/>
</dbReference>
<evidence type="ECO:0000313" key="7">
    <source>
        <dbReference type="Proteomes" id="UP000032287"/>
    </source>
</evidence>
<dbReference type="EMBL" id="JWHU01000001">
    <property type="protein sequence ID" value="KIU22627.1"/>
    <property type="molecule type" value="Genomic_DNA"/>
</dbReference>
<dbReference type="EMBL" id="CP020928">
    <property type="protein sequence ID" value="AWF96706.1"/>
    <property type="molecule type" value="Genomic_DNA"/>
</dbReference>
<dbReference type="SUPFAM" id="SSF55729">
    <property type="entry name" value="Acyl-CoA N-acyltransferases (Nat)"/>
    <property type="match status" value="1"/>
</dbReference>
<dbReference type="InterPro" id="IPR000182">
    <property type="entry name" value="GNAT_dom"/>
</dbReference>